<dbReference type="Proteomes" id="UP000070467">
    <property type="component" value="Unassembled WGS sequence"/>
</dbReference>
<comment type="pathway">
    <text evidence="10">Lipid metabolism; phospholipid metabolism.</text>
</comment>
<feature type="transmembrane region" description="Helical" evidence="10">
    <location>
        <begin position="112"/>
        <end position="134"/>
    </location>
</feature>
<keyword evidence="3 10" id="KW-0808">Transferase</keyword>
<evidence type="ECO:0000256" key="6">
    <source>
        <dbReference type="ARBA" id="ARBA00023098"/>
    </source>
</evidence>
<keyword evidence="9 10" id="KW-1208">Phospholipid metabolism</keyword>
<keyword evidence="2 10" id="KW-0444">Lipid biosynthesis</keyword>
<comment type="catalytic activity">
    <reaction evidence="10">
        <text>an acyl phosphate + sn-glycerol 3-phosphate = a 1-acyl-sn-glycero-3-phosphate + phosphate</text>
        <dbReference type="Rhea" id="RHEA:34075"/>
        <dbReference type="ChEBI" id="CHEBI:43474"/>
        <dbReference type="ChEBI" id="CHEBI:57597"/>
        <dbReference type="ChEBI" id="CHEBI:57970"/>
        <dbReference type="ChEBI" id="CHEBI:59918"/>
        <dbReference type="EC" id="2.3.1.275"/>
    </reaction>
</comment>
<dbReference type="EC" id="2.3.1.275" evidence="10"/>
<name>A0ABR5TLL6_9BACL</name>
<evidence type="ECO:0000256" key="8">
    <source>
        <dbReference type="ARBA" id="ARBA00023209"/>
    </source>
</evidence>
<feature type="transmembrane region" description="Helical" evidence="10">
    <location>
        <begin position="6"/>
        <end position="27"/>
    </location>
</feature>
<evidence type="ECO:0000256" key="2">
    <source>
        <dbReference type="ARBA" id="ARBA00022516"/>
    </source>
</evidence>
<evidence type="ECO:0000256" key="9">
    <source>
        <dbReference type="ARBA" id="ARBA00023264"/>
    </source>
</evidence>
<keyword evidence="4 10" id="KW-0812">Transmembrane</keyword>
<keyword evidence="1 10" id="KW-1003">Cell membrane</keyword>
<keyword evidence="12" id="KW-1185">Reference proteome</keyword>
<comment type="subunit">
    <text evidence="10">Probably interacts with PlsX.</text>
</comment>
<evidence type="ECO:0000313" key="11">
    <source>
        <dbReference type="EMBL" id="KXB57847.1"/>
    </source>
</evidence>
<evidence type="ECO:0000256" key="3">
    <source>
        <dbReference type="ARBA" id="ARBA00022679"/>
    </source>
</evidence>
<feature type="transmembrane region" description="Helical" evidence="10">
    <location>
        <begin position="52"/>
        <end position="72"/>
    </location>
</feature>
<keyword evidence="5 10" id="KW-1133">Transmembrane helix</keyword>
<protein>
    <recommendedName>
        <fullName evidence="10">Glycerol-3-phosphate acyltransferase</fullName>
    </recommendedName>
    <alternativeName>
        <fullName evidence="10">Acyl-PO4 G3P acyltransferase</fullName>
    </alternativeName>
    <alternativeName>
        <fullName evidence="10">Acyl-phosphate--glycerol-3-phosphate acyltransferase</fullName>
    </alternativeName>
    <alternativeName>
        <fullName evidence="10">G3P acyltransferase</fullName>
        <shortName evidence="10">GPAT</shortName>
        <ecNumber evidence="10">2.3.1.275</ecNumber>
    </alternativeName>
    <alternativeName>
        <fullName evidence="10">Lysophosphatidic acid synthase</fullName>
        <shortName evidence="10">LPA synthase</shortName>
    </alternativeName>
</protein>
<dbReference type="PANTHER" id="PTHR30309:SF0">
    <property type="entry name" value="GLYCEROL-3-PHOSPHATE ACYLTRANSFERASE-RELATED"/>
    <property type="match status" value="1"/>
</dbReference>
<dbReference type="EMBL" id="LSDB01000031">
    <property type="protein sequence ID" value="KXB57847.1"/>
    <property type="molecule type" value="Genomic_DNA"/>
</dbReference>
<organism evidence="11 12">
    <name type="scientific">Gemelliphila asaccharolytica</name>
    <dbReference type="NCBI Taxonomy" id="502393"/>
    <lineage>
        <taxon>Bacteria</taxon>
        <taxon>Bacillati</taxon>
        <taxon>Bacillota</taxon>
        <taxon>Bacilli</taxon>
        <taxon>Bacillales</taxon>
        <taxon>Gemellaceae</taxon>
        <taxon>Gemelliphila</taxon>
    </lineage>
</organism>
<evidence type="ECO:0000313" key="12">
    <source>
        <dbReference type="Proteomes" id="UP000070467"/>
    </source>
</evidence>
<evidence type="ECO:0000256" key="1">
    <source>
        <dbReference type="ARBA" id="ARBA00022475"/>
    </source>
</evidence>
<reference evidence="11 12" key="1">
    <citation type="submission" date="2016-01" db="EMBL/GenBank/DDBJ databases">
        <authorList>
            <person name="Mitreva M."/>
            <person name="Pepin K.H."/>
            <person name="Mihindukulasuriya K.A."/>
            <person name="Fulton R."/>
            <person name="Fronick C."/>
            <person name="O'Laughlin M."/>
            <person name="Miner T."/>
            <person name="Herter B."/>
            <person name="Rosa B.A."/>
            <person name="Cordes M."/>
            <person name="Tomlinson C."/>
            <person name="Wollam A."/>
            <person name="Palsikar V.B."/>
            <person name="Mardis E.R."/>
            <person name="Wilson R.K."/>
        </authorList>
    </citation>
    <scope>NUCLEOTIDE SEQUENCE [LARGE SCALE GENOMIC DNA]</scope>
    <source>
        <strain evidence="11 12">KA00071</strain>
    </source>
</reference>
<accession>A0ABR5TLL6</accession>
<feature type="transmembrane region" description="Helical" evidence="10">
    <location>
        <begin position="78"/>
        <end position="100"/>
    </location>
</feature>
<dbReference type="HAMAP" id="MF_01043">
    <property type="entry name" value="PlsY"/>
    <property type="match status" value="1"/>
</dbReference>
<feature type="transmembrane region" description="Helical" evidence="10">
    <location>
        <begin position="140"/>
        <end position="156"/>
    </location>
</feature>
<keyword evidence="8 10" id="KW-0594">Phospholipid biosynthesis</keyword>
<evidence type="ECO:0000256" key="10">
    <source>
        <dbReference type="HAMAP-Rule" id="MF_01043"/>
    </source>
</evidence>
<evidence type="ECO:0000256" key="4">
    <source>
        <dbReference type="ARBA" id="ARBA00022692"/>
    </source>
</evidence>
<dbReference type="NCBIfam" id="TIGR00023">
    <property type="entry name" value="glycerol-3-phosphate 1-O-acyltransferase PlsY"/>
    <property type="match status" value="1"/>
</dbReference>
<keyword evidence="6 10" id="KW-0443">Lipid metabolism</keyword>
<evidence type="ECO:0000256" key="5">
    <source>
        <dbReference type="ARBA" id="ARBA00022989"/>
    </source>
</evidence>
<dbReference type="Pfam" id="PF02660">
    <property type="entry name" value="G3P_acyltransf"/>
    <property type="match status" value="1"/>
</dbReference>
<dbReference type="RefSeq" id="WP_066130208.1">
    <property type="nucleotide sequence ID" value="NZ_KQ959881.1"/>
</dbReference>
<comment type="subcellular location">
    <subcellularLocation>
        <location evidence="10">Cell membrane</location>
        <topology evidence="10">Multi-pass membrane protein</topology>
    </subcellularLocation>
</comment>
<evidence type="ECO:0000256" key="7">
    <source>
        <dbReference type="ARBA" id="ARBA00023136"/>
    </source>
</evidence>
<proteinExistence type="inferred from homology"/>
<dbReference type="GO" id="GO:0016746">
    <property type="term" value="F:acyltransferase activity"/>
    <property type="evidence" value="ECO:0007669"/>
    <property type="project" value="UniProtKB-KW"/>
</dbReference>
<comment type="similarity">
    <text evidence="10">Belongs to the PlsY family.</text>
</comment>
<dbReference type="InterPro" id="IPR003811">
    <property type="entry name" value="G3P_acylTferase_PlsY"/>
</dbReference>
<keyword evidence="7 10" id="KW-0472">Membrane</keyword>
<dbReference type="PANTHER" id="PTHR30309">
    <property type="entry name" value="INNER MEMBRANE PROTEIN YGIH"/>
    <property type="match status" value="1"/>
</dbReference>
<comment type="function">
    <text evidence="10">Catalyzes the transfer of an acyl group from acyl-phosphate (acyl-PO(4)) to glycerol-3-phosphate (G3P) to form lysophosphatidic acid (LPA). This enzyme utilizes acyl-phosphate as fatty acyl donor, but not acyl-CoA or acyl-ACP.</text>
</comment>
<gene>
    <name evidence="10" type="primary">plsY</name>
    <name evidence="11" type="ORF">HMPREF1871_00762</name>
</gene>
<keyword evidence="11" id="KW-0012">Acyltransferase</keyword>
<dbReference type="SMART" id="SM01207">
    <property type="entry name" value="G3P_acyltransf"/>
    <property type="match status" value="1"/>
</dbReference>
<sequence length="197" mass="21938">MKVVILIIISYLLGSIPFALIIGKIFYKKDIRQMGSGNLGATNTIRCLGKKAGILVFLLDCFKGFVSLLIANKVLGDISYLTLFGAFAMIGHIFPIFANFKGGKAVATATSIFIYFYPFLSIILFIIFCLNILITGYVSLSSIMIALLGGIYIFVFETGFDRYIMVIMCILVIYMHRTNIIRILNGTENISKLKIKK</sequence>
<comment type="caution">
    <text evidence="11">The sequence shown here is derived from an EMBL/GenBank/DDBJ whole genome shotgun (WGS) entry which is preliminary data.</text>
</comment>